<dbReference type="InterPro" id="IPR002104">
    <property type="entry name" value="Integrase_catalytic"/>
</dbReference>
<keyword evidence="4" id="KW-0233">DNA recombination</keyword>
<evidence type="ECO:0000256" key="3">
    <source>
        <dbReference type="ARBA" id="ARBA00023125"/>
    </source>
</evidence>
<dbReference type="AlphaFoldDB" id="A0AB74TZV4"/>
<dbReference type="InterPro" id="IPR013762">
    <property type="entry name" value="Integrase-like_cat_sf"/>
</dbReference>
<reference evidence="6" key="1">
    <citation type="submission" date="2023-12" db="EMBL/GenBank/DDBJ databases">
        <title>Dolosigranulum savutii sp. nov. isolated from human upper respiratory samples collected in Botswana.</title>
        <authorList>
            <person name="Kelly M.S."/>
        </authorList>
    </citation>
    <scope>NUCLEOTIDE SEQUENCE</scope>
    <source>
        <strain evidence="6">MSK312</strain>
    </source>
</reference>
<protein>
    <submittedName>
        <fullName evidence="6">Tyrosine-type recombinase/integrase</fullName>
    </submittedName>
</protein>
<accession>A0AB74TZV4</accession>
<dbReference type="EMBL" id="CP142434">
    <property type="protein sequence ID" value="XBC48415.1"/>
    <property type="molecule type" value="Genomic_DNA"/>
</dbReference>
<organism evidence="6">
    <name type="scientific">Dolosigranulum savutiense</name>
    <dbReference type="NCBI Taxonomy" id="3110288"/>
    <lineage>
        <taxon>Bacteria</taxon>
        <taxon>Bacillati</taxon>
        <taxon>Bacillota</taxon>
        <taxon>Bacilli</taxon>
        <taxon>Lactobacillales</taxon>
        <taxon>Carnobacteriaceae</taxon>
        <taxon>Dolosigranulum</taxon>
    </lineage>
</organism>
<dbReference type="Gene3D" id="1.10.443.10">
    <property type="entry name" value="Intergrase catalytic core"/>
    <property type="match status" value="1"/>
</dbReference>
<evidence type="ECO:0000259" key="5">
    <source>
        <dbReference type="PROSITE" id="PS51898"/>
    </source>
</evidence>
<dbReference type="InterPro" id="IPR050090">
    <property type="entry name" value="Tyrosine_recombinase_XerCD"/>
</dbReference>
<comment type="similarity">
    <text evidence="1">Belongs to the 'phage' integrase family.</text>
</comment>
<dbReference type="InterPro" id="IPR028259">
    <property type="entry name" value="AP2-like_int_N"/>
</dbReference>
<dbReference type="InterPro" id="IPR010998">
    <property type="entry name" value="Integrase_recombinase_N"/>
</dbReference>
<dbReference type="RefSeq" id="WP_347298406.1">
    <property type="nucleotide sequence ID" value="NZ_CP142434.1"/>
</dbReference>
<evidence type="ECO:0000313" key="6">
    <source>
        <dbReference type="EMBL" id="XBC48415.1"/>
    </source>
</evidence>
<evidence type="ECO:0000256" key="4">
    <source>
        <dbReference type="ARBA" id="ARBA00023172"/>
    </source>
</evidence>
<dbReference type="Pfam" id="PF14659">
    <property type="entry name" value="Phage_int_SAM_3"/>
    <property type="match status" value="1"/>
</dbReference>
<dbReference type="PANTHER" id="PTHR30349">
    <property type="entry name" value="PHAGE INTEGRASE-RELATED"/>
    <property type="match status" value="1"/>
</dbReference>
<dbReference type="CDD" id="cd01189">
    <property type="entry name" value="INT_ICEBs1_C_like"/>
    <property type="match status" value="1"/>
</dbReference>
<dbReference type="SUPFAM" id="SSF56349">
    <property type="entry name" value="DNA breaking-rejoining enzymes"/>
    <property type="match status" value="1"/>
</dbReference>
<dbReference type="InterPro" id="IPR011010">
    <property type="entry name" value="DNA_brk_join_enz"/>
</dbReference>
<evidence type="ECO:0000256" key="2">
    <source>
        <dbReference type="ARBA" id="ARBA00022908"/>
    </source>
</evidence>
<dbReference type="GO" id="GO:0003677">
    <property type="term" value="F:DNA binding"/>
    <property type="evidence" value="ECO:0007669"/>
    <property type="project" value="UniProtKB-KW"/>
</dbReference>
<dbReference type="GO" id="GO:0015074">
    <property type="term" value="P:DNA integration"/>
    <property type="evidence" value="ECO:0007669"/>
    <property type="project" value="UniProtKB-KW"/>
</dbReference>
<proteinExistence type="inferred from homology"/>
<dbReference type="InterPro" id="IPR004107">
    <property type="entry name" value="Integrase_SAM-like_N"/>
</dbReference>
<gene>
    <name evidence="6" type="ORF">VUQ09_03215</name>
</gene>
<sequence>MVQYKKYIENNTTYYHVTGYLGVDAYGKQKNINKKGFETKKEAELYYSQAKLALDKGTYQPLQVNPTYGEVYEEWLEVFKLDVRESTQRHSKTVFNTHILPIFAHVKLNRINHRMIQRQLNSWHEEHSLYKEYYHRFKRVLVYAYKQGYLGSKPWERVSVPKKKKVKPYHKITKDYYTKDELEYFLEGVKKHGDQLWTTFFRLLAFTGVRKGEAMGLRWADINFKEHTLTINRTITKGIDGKQIIQTPKTKTSRRTIIIDPKTISVLQLWKKEQAKLLLGFGFNALNSDQYVFTRHQSNQLLRLEHPAERVKIYCSELNLEPIKVHGFRHTHCSLLFEAGVPIQDVQERLGHSDIQTTMNIYTHVTETSRNQSATKFANYVNF</sequence>
<evidence type="ECO:0000256" key="1">
    <source>
        <dbReference type="ARBA" id="ARBA00008857"/>
    </source>
</evidence>
<dbReference type="Gene3D" id="1.10.150.130">
    <property type="match status" value="1"/>
</dbReference>
<keyword evidence="3" id="KW-0238">DNA-binding</keyword>
<dbReference type="Pfam" id="PF00589">
    <property type="entry name" value="Phage_integrase"/>
    <property type="match status" value="1"/>
</dbReference>
<feature type="domain" description="Tyr recombinase" evidence="5">
    <location>
        <begin position="172"/>
        <end position="376"/>
    </location>
</feature>
<dbReference type="GO" id="GO:0006310">
    <property type="term" value="P:DNA recombination"/>
    <property type="evidence" value="ECO:0007669"/>
    <property type="project" value="UniProtKB-KW"/>
</dbReference>
<name>A0AB74TZV4_9LACT</name>
<dbReference type="Pfam" id="PF14657">
    <property type="entry name" value="Arm-DNA-bind_4"/>
    <property type="match status" value="1"/>
</dbReference>
<dbReference type="PANTHER" id="PTHR30349:SF64">
    <property type="entry name" value="PROPHAGE INTEGRASE INTD-RELATED"/>
    <property type="match status" value="1"/>
</dbReference>
<dbReference type="PROSITE" id="PS51898">
    <property type="entry name" value="TYR_RECOMBINASE"/>
    <property type="match status" value="1"/>
</dbReference>
<keyword evidence="2" id="KW-0229">DNA integration</keyword>